<feature type="compositionally biased region" description="Basic and acidic residues" evidence="1">
    <location>
        <begin position="143"/>
        <end position="152"/>
    </location>
</feature>
<dbReference type="Proteomes" id="UP000070544">
    <property type="component" value="Unassembled WGS sequence"/>
</dbReference>
<dbReference type="AlphaFoldDB" id="A0A139A8Q9"/>
<evidence type="ECO:0000313" key="2">
    <source>
        <dbReference type="EMBL" id="KXS13089.1"/>
    </source>
</evidence>
<protein>
    <submittedName>
        <fullName evidence="2">Uncharacterized protein</fullName>
    </submittedName>
</protein>
<keyword evidence="3" id="KW-1185">Reference proteome</keyword>
<reference evidence="2 3" key="1">
    <citation type="journal article" date="2015" name="Genome Biol. Evol.">
        <title>Phylogenomic analyses indicate that early fungi evolved digesting cell walls of algal ancestors of land plants.</title>
        <authorList>
            <person name="Chang Y."/>
            <person name="Wang S."/>
            <person name="Sekimoto S."/>
            <person name="Aerts A.L."/>
            <person name="Choi C."/>
            <person name="Clum A."/>
            <person name="LaButti K.M."/>
            <person name="Lindquist E.A."/>
            <person name="Yee Ngan C."/>
            <person name="Ohm R.A."/>
            <person name="Salamov A.A."/>
            <person name="Grigoriev I.V."/>
            <person name="Spatafora J.W."/>
            <person name="Berbee M.L."/>
        </authorList>
    </citation>
    <scope>NUCLEOTIDE SEQUENCE [LARGE SCALE GENOMIC DNA]</scope>
    <source>
        <strain evidence="2 3">JEL478</strain>
    </source>
</reference>
<proteinExistence type="predicted"/>
<organism evidence="2 3">
    <name type="scientific">Gonapodya prolifera (strain JEL478)</name>
    <name type="common">Monoblepharis prolifera</name>
    <dbReference type="NCBI Taxonomy" id="1344416"/>
    <lineage>
        <taxon>Eukaryota</taxon>
        <taxon>Fungi</taxon>
        <taxon>Fungi incertae sedis</taxon>
        <taxon>Chytridiomycota</taxon>
        <taxon>Chytridiomycota incertae sedis</taxon>
        <taxon>Monoblepharidomycetes</taxon>
        <taxon>Monoblepharidales</taxon>
        <taxon>Gonapodyaceae</taxon>
        <taxon>Gonapodya</taxon>
    </lineage>
</organism>
<feature type="compositionally biased region" description="Polar residues" evidence="1">
    <location>
        <begin position="1"/>
        <end position="16"/>
    </location>
</feature>
<evidence type="ECO:0000313" key="3">
    <source>
        <dbReference type="Proteomes" id="UP000070544"/>
    </source>
</evidence>
<gene>
    <name evidence="2" type="ORF">M427DRAFT_58986</name>
</gene>
<feature type="compositionally biased region" description="Basic residues" evidence="1">
    <location>
        <begin position="81"/>
        <end position="96"/>
    </location>
</feature>
<accession>A0A139A8Q9</accession>
<feature type="compositionally biased region" description="Polar residues" evidence="1">
    <location>
        <begin position="178"/>
        <end position="189"/>
    </location>
</feature>
<dbReference type="EMBL" id="KQ965782">
    <property type="protein sequence ID" value="KXS13089.1"/>
    <property type="molecule type" value="Genomic_DNA"/>
</dbReference>
<feature type="region of interest" description="Disordered" evidence="1">
    <location>
        <begin position="77"/>
        <end position="204"/>
    </location>
</feature>
<sequence>MSASPSVASVLSNSTESRLRDRRHEDLLSVQTWERTTLYSPSRYLPDGLPIRCGGAFLCQHVNLWRSTCIIKSFHTTKQAKMPKHPKKHKYFRKRDKFPYPDPSSESEAEVPQESNGGPILPAKVKPGKNERRSKEASLPNEQKGRPDHNARNETQSLLSPALSDRDRIRPGTHIRKQVSTLTTAVQSEDQLEAEPEDQREAEPEVVKAAPIVDEVMRLLQQRMDMQMESYIDQGFGIFQRRLDVQEELLYKDRELACLRELSKSQAELLDEKTRENAEISKELRTTKIVLHTAQCTNWSLLRQGYREALVQVFNAKKQLLDESASHGASPDINVLRKRLKEWRSRYFKGQRK</sequence>
<evidence type="ECO:0000256" key="1">
    <source>
        <dbReference type="SAM" id="MobiDB-lite"/>
    </source>
</evidence>
<name>A0A139A8Q9_GONPJ</name>
<feature type="region of interest" description="Disordered" evidence="1">
    <location>
        <begin position="1"/>
        <end position="20"/>
    </location>
</feature>